<dbReference type="PROSITE" id="PS50013">
    <property type="entry name" value="CHROMO_2"/>
    <property type="match status" value="1"/>
</dbReference>
<reference evidence="2" key="1">
    <citation type="submission" date="2013-12" db="EMBL/GenBank/DDBJ databases">
        <title>The Genome Sequence of Aphanomyces astaci APO3.</title>
        <authorList>
            <consortium name="The Broad Institute Genomics Platform"/>
            <person name="Russ C."/>
            <person name="Tyler B."/>
            <person name="van West P."/>
            <person name="Dieguez-Uribeondo J."/>
            <person name="Young S.K."/>
            <person name="Zeng Q."/>
            <person name="Gargeya S."/>
            <person name="Fitzgerald M."/>
            <person name="Abouelleil A."/>
            <person name="Alvarado L."/>
            <person name="Chapman S.B."/>
            <person name="Gainer-Dewar J."/>
            <person name="Goldberg J."/>
            <person name="Griggs A."/>
            <person name="Gujja S."/>
            <person name="Hansen M."/>
            <person name="Howarth C."/>
            <person name="Imamovic A."/>
            <person name="Ireland A."/>
            <person name="Larimer J."/>
            <person name="McCowan C."/>
            <person name="Murphy C."/>
            <person name="Pearson M."/>
            <person name="Poon T.W."/>
            <person name="Priest M."/>
            <person name="Roberts A."/>
            <person name="Saif S."/>
            <person name="Shea T."/>
            <person name="Sykes S."/>
            <person name="Wortman J."/>
            <person name="Nusbaum C."/>
            <person name="Birren B."/>
        </authorList>
    </citation>
    <scope>NUCLEOTIDE SEQUENCE [LARGE SCALE GENOMIC DNA]</scope>
    <source>
        <strain evidence="2">APO3</strain>
    </source>
</reference>
<dbReference type="GeneID" id="20818300"/>
<sequence>MNLPSRGNEVDVSNVEVEVPHQLVINHAEKFSYSWIKMEDNLKQRFVRAYAKTKEFKNEDRWTLLREGEIISQSHDTSTTAHLGNYYDKKRSLVEFKEGDYVMLVPRNIPLKHAQVKNKNEKAKLVPRFIGSFKIQGVVNANAMRTISRKTTPIIHHDAGNKLHIVEALLKQREFNRKKEYLVQWHGLPEHEATWELERSIKDAISNDY</sequence>
<dbReference type="InterPro" id="IPR023780">
    <property type="entry name" value="Chromo_domain"/>
</dbReference>
<dbReference type="VEuPathDB" id="FungiDB:H257_16304"/>
<dbReference type="Gene3D" id="2.40.50.40">
    <property type="match status" value="1"/>
</dbReference>
<dbReference type="InterPro" id="IPR016197">
    <property type="entry name" value="Chromo-like_dom_sf"/>
</dbReference>
<dbReference type="SUPFAM" id="SSF54160">
    <property type="entry name" value="Chromo domain-like"/>
    <property type="match status" value="1"/>
</dbReference>
<protein>
    <recommendedName>
        <fullName evidence="1">Chromo domain-containing protein</fullName>
    </recommendedName>
</protein>
<name>W4FLN4_APHAT</name>
<feature type="domain" description="Chromo" evidence="1">
    <location>
        <begin position="164"/>
        <end position="209"/>
    </location>
</feature>
<proteinExistence type="predicted"/>
<gene>
    <name evidence="2" type="ORF">H257_16304</name>
</gene>
<dbReference type="RefSeq" id="XP_009842982.1">
    <property type="nucleotide sequence ID" value="XM_009844680.1"/>
</dbReference>
<dbReference type="Pfam" id="PF00385">
    <property type="entry name" value="Chromo"/>
    <property type="match status" value="1"/>
</dbReference>
<dbReference type="OrthoDB" id="5554229at2759"/>
<evidence type="ECO:0000259" key="1">
    <source>
        <dbReference type="PROSITE" id="PS50013"/>
    </source>
</evidence>
<dbReference type="InterPro" id="IPR000953">
    <property type="entry name" value="Chromo/chromo_shadow_dom"/>
</dbReference>
<accession>W4FLN4</accession>
<evidence type="ECO:0000313" key="2">
    <source>
        <dbReference type="EMBL" id="ETV67578.1"/>
    </source>
</evidence>
<dbReference type="EMBL" id="KI913196">
    <property type="protein sequence ID" value="ETV67578.1"/>
    <property type="molecule type" value="Genomic_DNA"/>
</dbReference>
<dbReference type="AlphaFoldDB" id="W4FLN4"/>
<organism evidence="2">
    <name type="scientific">Aphanomyces astaci</name>
    <name type="common">Crayfish plague agent</name>
    <dbReference type="NCBI Taxonomy" id="112090"/>
    <lineage>
        <taxon>Eukaryota</taxon>
        <taxon>Sar</taxon>
        <taxon>Stramenopiles</taxon>
        <taxon>Oomycota</taxon>
        <taxon>Saprolegniomycetes</taxon>
        <taxon>Saprolegniales</taxon>
        <taxon>Verrucalvaceae</taxon>
        <taxon>Aphanomyces</taxon>
    </lineage>
</organism>